<gene>
    <name evidence="2" type="ordered locus">MA_4167</name>
</gene>
<dbReference type="PhylomeDB" id="Q8TII2"/>
<dbReference type="HOGENOM" id="CLU_062767_1_1_2"/>
<dbReference type="Pfam" id="PF08350">
    <property type="entry name" value="FilR1_middle"/>
    <property type="match status" value="1"/>
</dbReference>
<feature type="domain" description="Methanogenesis regulatory protein FilR1 middle" evidence="1">
    <location>
        <begin position="132"/>
        <end position="258"/>
    </location>
</feature>
<keyword evidence="3" id="KW-1185">Reference proteome</keyword>
<organism evidence="2 3">
    <name type="scientific">Methanosarcina acetivorans (strain ATCC 35395 / DSM 2834 / JCM 12185 / C2A)</name>
    <dbReference type="NCBI Taxonomy" id="188937"/>
    <lineage>
        <taxon>Archaea</taxon>
        <taxon>Methanobacteriati</taxon>
        <taxon>Methanobacteriota</taxon>
        <taxon>Stenosarchaea group</taxon>
        <taxon>Methanomicrobia</taxon>
        <taxon>Methanosarcinales</taxon>
        <taxon>Methanosarcinaceae</taxon>
        <taxon>Methanosarcina</taxon>
    </lineage>
</organism>
<dbReference type="KEGG" id="mac:MA_4167"/>
<sequence length="286" mass="33266">MRLDPSCLIKTIFLSEKRKNVLVLLLKEGPKSIDEIKEALDVNSSALMPQIKKLLKWDLVTYDPVEDNYKLSDMGVLIVEKIEEFLNIINIYVENHEYWETRDLSEIPYHMRKRIGNLKHCELLEADRDCLFEFHPTFVENVLASKYVMMASSTFQPQTVSIFSKLLKRNAKVSFVLTEQVFDKFFDDFPDQCKCFLSHENMSVSMRSGHIGPLTLVVTNNFMALWLFDKNGRFDGTTLLSYEESALKWGRELFTYYSSISNMVYIDPDSGKMEFTGYNITKASKF</sequence>
<dbReference type="Proteomes" id="UP000002487">
    <property type="component" value="Chromosome"/>
</dbReference>
<dbReference type="InterPro" id="IPR036388">
    <property type="entry name" value="WH-like_DNA-bd_sf"/>
</dbReference>
<dbReference type="InterPro" id="IPR013561">
    <property type="entry name" value="FilR1_middle_dom"/>
</dbReference>
<dbReference type="Gene3D" id="1.10.10.10">
    <property type="entry name" value="Winged helix-like DNA-binding domain superfamily/Winged helix DNA-binding domain"/>
    <property type="match status" value="1"/>
</dbReference>
<dbReference type="EMBL" id="AE010299">
    <property type="protein sequence ID" value="AAM07515.1"/>
    <property type="molecule type" value="Genomic_DNA"/>
</dbReference>
<dbReference type="InterPro" id="IPR011991">
    <property type="entry name" value="ArsR-like_HTH"/>
</dbReference>
<accession>Q8TII2</accession>
<dbReference type="InParanoid" id="Q8TII2"/>
<evidence type="ECO:0000313" key="3">
    <source>
        <dbReference type="Proteomes" id="UP000002487"/>
    </source>
</evidence>
<reference evidence="2 3" key="1">
    <citation type="journal article" date="2002" name="Genome Res.">
        <title>The genome of Methanosarcina acetivorans reveals extensive metabolic and physiological diversity.</title>
        <authorList>
            <person name="Galagan J.E."/>
            <person name="Nusbaum C."/>
            <person name="Roy A."/>
            <person name="Endrizzi M.G."/>
            <person name="Macdonald P."/>
            <person name="FitzHugh W."/>
            <person name="Calvo S."/>
            <person name="Engels R."/>
            <person name="Smirnov S."/>
            <person name="Atnoor D."/>
            <person name="Brown A."/>
            <person name="Allen N."/>
            <person name="Naylor J."/>
            <person name="Stange-Thomann N."/>
            <person name="DeArellano K."/>
            <person name="Johnson R."/>
            <person name="Linton L."/>
            <person name="McEwan P."/>
            <person name="McKernan K."/>
            <person name="Talamas J."/>
            <person name="Tirrell A."/>
            <person name="Ye W."/>
            <person name="Zimmer A."/>
            <person name="Barber R.D."/>
            <person name="Cann I."/>
            <person name="Graham D.E."/>
            <person name="Grahame D.A."/>
            <person name="Guss A."/>
            <person name="Hedderich R."/>
            <person name="Ingram-Smith C."/>
            <person name="Kuettner C.H."/>
            <person name="Krzycki J.A."/>
            <person name="Leigh J.A."/>
            <person name="Li W."/>
            <person name="Liu J."/>
            <person name="Mukhopadhyay B."/>
            <person name="Reeve J.N."/>
            <person name="Smith K."/>
            <person name="Springer T.A."/>
            <person name="Umayam L.A."/>
            <person name="White O."/>
            <person name="White R.H."/>
            <person name="de Macario E.C."/>
            <person name="Ferry J.G."/>
            <person name="Jarrell K.F."/>
            <person name="Jing H."/>
            <person name="Macario A.J.L."/>
            <person name="Paulsen I."/>
            <person name="Pritchett M."/>
            <person name="Sowers K.R."/>
            <person name="Swanson R.V."/>
            <person name="Zinder S.H."/>
            <person name="Lander E."/>
            <person name="Metcalf W.W."/>
            <person name="Birren B."/>
        </authorList>
    </citation>
    <scope>NUCLEOTIDE SEQUENCE [LARGE SCALE GENOMIC DNA]</scope>
    <source>
        <strain evidence="3">ATCC 35395 / DSM 2834 / JCM 12185 / C2A</strain>
    </source>
</reference>
<name>Q8TII2_METAC</name>
<protein>
    <recommendedName>
        <fullName evidence="1">Methanogenesis regulatory protein FilR1 middle domain-containing protein</fullName>
    </recommendedName>
</protein>
<dbReference type="PIRSF" id="PIRSF006692">
    <property type="entry name" value="TF_HTH_AF0396_prd"/>
    <property type="match status" value="1"/>
</dbReference>
<dbReference type="EnsemblBacteria" id="AAM07515">
    <property type="protein sequence ID" value="AAM07515"/>
    <property type="gene ID" value="MA_4167"/>
</dbReference>
<dbReference type="InterPro" id="IPR036390">
    <property type="entry name" value="WH_DNA-bd_sf"/>
</dbReference>
<proteinExistence type="predicted"/>
<dbReference type="SUPFAM" id="SSF46785">
    <property type="entry name" value="Winged helix' DNA-binding domain"/>
    <property type="match status" value="1"/>
</dbReference>
<dbReference type="AlphaFoldDB" id="Q8TII2"/>
<evidence type="ECO:0000313" key="2">
    <source>
        <dbReference type="EMBL" id="AAM07515.1"/>
    </source>
</evidence>
<dbReference type="CDD" id="cd00090">
    <property type="entry name" value="HTH_ARSR"/>
    <property type="match status" value="1"/>
</dbReference>
<dbReference type="InterPro" id="IPR016490">
    <property type="entry name" value="Tscrpt_reg_HTH_AF0396-typ3"/>
</dbReference>
<evidence type="ECO:0000259" key="1">
    <source>
        <dbReference type="Pfam" id="PF08350"/>
    </source>
</evidence>